<feature type="signal peptide" evidence="1">
    <location>
        <begin position="1"/>
        <end position="18"/>
    </location>
</feature>
<dbReference type="RefSeq" id="WP_159429376.1">
    <property type="nucleotide sequence ID" value="NZ_FNQF01000001.1"/>
</dbReference>
<proteinExistence type="predicted"/>
<dbReference type="Pfam" id="PF13590">
    <property type="entry name" value="DUF4136"/>
    <property type="match status" value="1"/>
</dbReference>
<evidence type="ECO:0000259" key="2">
    <source>
        <dbReference type="Pfam" id="PF13590"/>
    </source>
</evidence>
<reference evidence="3 4" key="1">
    <citation type="submission" date="2016-10" db="EMBL/GenBank/DDBJ databases">
        <authorList>
            <person name="de Groot N.N."/>
        </authorList>
    </citation>
    <scope>NUCLEOTIDE SEQUENCE [LARGE SCALE GENOMIC DNA]</scope>
    <source>
        <strain evidence="3 4">DSM 23581</strain>
    </source>
</reference>
<feature type="chain" id="PRO_5011685019" description="DUF4136 domain-containing protein" evidence="1">
    <location>
        <begin position="19"/>
        <end position="181"/>
    </location>
</feature>
<protein>
    <recommendedName>
        <fullName evidence="2">DUF4136 domain-containing protein</fullName>
    </recommendedName>
</protein>
<gene>
    <name evidence="3" type="ORF">SAMN05421540_101235</name>
</gene>
<dbReference type="EMBL" id="FNQF01000001">
    <property type="protein sequence ID" value="SDZ77126.1"/>
    <property type="molecule type" value="Genomic_DNA"/>
</dbReference>
<keyword evidence="4" id="KW-1185">Reference proteome</keyword>
<dbReference type="Proteomes" id="UP000198820">
    <property type="component" value="Unassembled WGS sequence"/>
</dbReference>
<name>A0A1H3VQR9_9FLAO</name>
<organism evidence="3 4">
    <name type="scientific">Psychroflexus halocasei</name>
    <dbReference type="NCBI Taxonomy" id="908615"/>
    <lineage>
        <taxon>Bacteria</taxon>
        <taxon>Pseudomonadati</taxon>
        <taxon>Bacteroidota</taxon>
        <taxon>Flavobacteriia</taxon>
        <taxon>Flavobacteriales</taxon>
        <taxon>Flavobacteriaceae</taxon>
        <taxon>Psychroflexus</taxon>
    </lineage>
</organism>
<evidence type="ECO:0000313" key="4">
    <source>
        <dbReference type="Proteomes" id="UP000198820"/>
    </source>
</evidence>
<dbReference type="Gene3D" id="3.30.160.670">
    <property type="match status" value="1"/>
</dbReference>
<evidence type="ECO:0000313" key="3">
    <source>
        <dbReference type="EMBL" id="SDZ77126.1"/>
    </source>
</evidence>
<sequence length="181" mass="20380">MKTFFAFLVLAFALQSCSTTNVMHDYDETVNFEKYNTYHLFDIDEPVLSDQDKEIIISHLNDTLKAYGLKEKLIPKFEIIVIPEFYQVIKNSPNVNVGFGGASGSFGYGANVPISGQTKDKFSLTIEFVDALTKSLFWQAVVEIPASKLLNDPKENPTIYAQMISDALKKYPGFYPALLEE</sequence>
<accession>A0A1H3VQR9</accession>
<dbReference type="InterPro" id="IPR025411">
    <property type="entry name" value="DUF4136"/>
</dbReference>
<dbReference type="STRING" id="908615.SAMN05421540_101235"/>
<keyword evidence="1" id="KW-0732">Signal</keyword>
<dbReference type="PROSITE" id="PS51257">
    <property type="entry name" value="PROKAR_LIPOPROTEIN"/>
    <property type="match status" value="1"/>
</dbReference>
<feature type="domain" description="DUF4136" evidence="2">
    <location>
        <begin position="22"/>
        <end position="173"/>
    </location>
</feature>
<evidence type="ECO:0000256" key="1">
    <source>
        <dbReference type="SAM" id="SignalP"/>
    </source>
</evidence>
<dbReference type="AlphaFoldDB" id="A0A1H3VQR9"/>